<dbReference type="AlphaFoldDB" id="A0A523B836"/>
<proteinExistence type="predicted"/>
<feature type="domain" description="4Fe-4S ferredoxin-type" evidence="1">
    <location>
        <begin position="162"/>
        <end position="189"/>
    </location>
</feature>
<dbReference type="PROSITE" id="PS00198">
    <property type="entry name" value="4FE4S_FER_1"/>
    <property type="match status" value="1"/>
</dbReference>
<protein>
    <submittedName>
        <fullName evidence="2">Epoxyqueuosine reductase</fullName>
    </submittedName>
</protein>
<dbReference type="GO" id="GO:0016491">
    <property type="term" value="F:oxidoreductase activity"/>
    <property type="evidence" value="ECO:0007669"/>
    <property type="project" value="UniProtKB-ARBA"/>
</dbReference>
<comment type="caution">
    <text evidence="2">The sequence shown here is derived from an EMBL/GenBank/DDBJ whole genome shotgun (WGS) entry which is preliminary data.</text>
</comment>
<sequence length="246" mass="26438">MESHSKNTEEVLSLARSSGAGVAGVADLSLIRGLPTFEGVLLNHYRYAISIGVPLPNMAVEGITIEDPGILYAHAYHSANALIDSITLKLSGWIIGNGYSALVIPASLRVDLLNNLGHASHKAFACAAGVGWIGRNGLLVNPVYGPRLRLGTVLTDMPLKPGKPLKNQCGSCRLCVESCPSGALKYSEFELYPSAREEIFDHQKCAARLDKFKHMFAQRTHQAAYAAPICGICIKVCPIGKSRPRT</sequence>
<dbReference type="SUPFAM" id="SSF54862">
    <property type="entry name" value="4Fe-4S ferredoxins"/>
    <property type="match status" value="1"/>
</dbReference>
<evidence type="ECO:0000313" key="3">
    <source>
        <dbReference type="Proteomes" id="UP000315399"/>
    </source>
</evidence>
<dbReference type="InterPro" id="IPR017900">
    <property type="entry name" value="4Fe4S_Fe_S_CS"/>
</dbReference>
<dbReference type="EMBL" id="QNVH01000089">
    <property type="protein sequence ID" value="TDA37055.1"/>
    <property type="molecule type" value="Genomic_DNA"/>
</dbReference>
<name>A0A523B836_9CREN</name>
<dbReference type="Proteomes" id="UP000315399">
    <property type="component" value="Unassembled WGS sequence"/>
</dbReference>
<dbReference type="PROSITE" id="PS51379">
    <property type="entry name" value="4FE4S_FER_2"/>
    <property type="match status" value="1"/>
</dbReference>
<accession>A0A523B836</accession>
<gene>
    <name evidence="2" type="ORF">DSO08_06160</name>
</gene>
<dbReference type="Gene3D" id="3.30.70.20">
    <property type="match status" value="1"/>
</dbReference>
<dbReference type="PANTHER" id="PTHR42827:SF1">
    <property type="entry name" value="IRON-SULFUR CLUSTER-BINDING PROTEIN"/>
    <property type="match status" value="1"/>
</dbReference>
<dbReference type="InterPro" id="IPR017896">
    <property type="entry name" value="4Fe4S_Fe-S-bd"/>
</dbReference>
<evidence type="ECO:0000313" key="2">
    <source>
        <dbReference type="EMBL" id="TDA37055.1"/>
    </source>
</evidence>
<dbReference type="Pfam" id="PF13484">
    <property type="entry name" value="Fer4_16"/>
    <property type="match status" value="1"/>
</dbReference>
<organism evidence="2 3">
    <name type="scientific">Thermoproteota archaeon</name>
    <dbReference type="NCBI Taxonomy" id="2056631"/>
    <lineage>
        <taxon>Archaea</taxon>
        <taxon>Thermoproteota</taxon>
    </lineage>
</organism>
<dbReference type="PANTHER" id="PTHR42827">
    <property type="entry name" value="IRON-SULFUR CLUSTER-BINDING PROTEIN-RELATED"/>
    <property type="match status" value="1"/>
</dbReference>
<reference evidence="2 3" key="1">
    <citation type="journal article" date="2019" name="Nat. Microbiol.">
        <title>Expanding anaerobic alkane metabolism in the domain of Archaea.</title>
        <authorList>
            <person name="Wang Y."/>
            <person name="Wegener G."/>
            <person name="Hou J."/>
            <person name="Wang F."/>
            <person name="Xiao X."/>
        </authorList>
    </citation>
    <scope>NUCLEOTIDE SEQUENCE [LARGE SCALE GENOMIC DNA]</scope>
    <source>
        <strain evidence="2">WYZ-LMO10</strain>
    </source>
</reference>
<evidence type="ECO:0000259" key="1">
    <source>
        <dbReference type="PROSITE" id="PS51379"/>
    </source>
</evidence>